<evidence type="ECO:0000313" key="4">
    <source>
        <dbReference type="Proteomes" id="UP000647133"/>
    </source>
</evidence>
<dbReference type="NCBIfam" id="TIGR04183">
    <property type="entry name" value="Por_Secre_tail"/>
    <property type="match status" value="1"/>
</dbReference>
<feature type="domain" description="Peptidase M43 pregnancy-associated plasma-A" evidence="1">
    <location>
        <begin position="5"/>
        <end position="86"/>
    </location>
</feature>
<dbReference type="EMBL" id="JACYTQ010000004">
    <property type="protein sequence ID" value="MBD8489821.1"/>
    <property type="molecule type" value="Genomic_DNA"/>
</dbReference>
<dbReference type="Proteomes" id="UP000647133">
    <property type="component" value="Unassembled WGS sequence"/>
</dbReference>
<dbReference type="Pfam" id="PF05572">
    <property type="entry name" value="Peptidase_M43"/>
    <property type="match status" value="1"/>
</dbReference>
<dbReference type="InterPro" id="IPR024079">
    <property type="entry name" value="MetalloPept_cat_dom_sf"/>
</dbReference>
<evidence type="ECO:0000259" key="1">
    <source>
        <dbReference type="Pfam" id="PF05572"/>
    </source>
</evidence>
<dbReference type="Gene3D" id="3.40.390.10">
    <property type="entry name" value="Collagenase (Catalytic Domain)"/>
    <property type="match status" value="1"/>
</dbReference>
<comment type="caution">
    <text evidence="3">The sequence shown here is derived from an EMBL/GenBank/DDBJ whole genome shotgun (WGS) entry which is preliminary data.</text>
</comment>
<dbReference type="InterPro" id="IPR026444">
    <property type="entry name" value="Secre_tail"/>
</dbReference>
<accession>A0ABR9ALZ1</accession>
<name>A0ABR9ALZ1_9BACT</name>
<protein>
    <submittedName>
        <fullName evidence="3">T9SS type A sorting domain-containing protein</fullName>
    </submittedName>
</protein>
<gene>
    <name evidence="3" type="ORF">IFO69_13770</name>
</gene>
<dbReference type="SUPFAM" id="SSF55486">
    <property type="entry name" value="Metalloproteases ('zincins'), catalytic domain"/>
    <property type="match status" value="1"/>
</dbReference>
<sequence length="378" mass="41159">MEHVSSHEMGHCLNLFHTFQGTMAGTPGCAEAINGSNCNSCGDLVCDTPADDGFGTTFGFNPDLTNIMSYYPDADHFTNGQGQRMLLSIANSSLLSQTIGDNCSIPILSGDESLCYSAGGTTYTLQNGGNSVTWQVPSNVQILSSSNSSITVRPNNSSTTGTGEIQAILPFETLSLNVSIGKLNAGNIEIWNSTETTYPYNTTPTNTPVEFTLGYPPGNRCDILDVEWQQVSGVTIMNGSFPCVIDNNSNKLMVFHQPGTYYIRARILNCCGWSNWSLPVTMEVTSGSYMYSVYPNPSSETLYIKEQFEGTNSEIKSLDSEVKSSEDTFQLYDSNSNLVLEGKINGNKSIDVSKFMRGRYILKLLSNGAIESHHIILE</sequence>
<organism evidence="3 4">
    <name type="scientific">Echinicola arenosa</name>
    <dbReference type="NCBI Taxonomy" id="2774144"/>
    <lineage>
        <taxon>Bacteria</taxon>
        <taxon>Pseudomonadati</taxon>
        <taxon>Bacteroidota</taxon>
        <taxon>Cytophagia</taxon>
        <taxon>Cytophagales</taxon>
        <taxon>Cyclobacteriaceae</taxon>
        <taxon>Echinicola</taxon>
    </lineage>
</organism>
<keyword evidence="4" id="KW-1185">Reference proteome</keyword>
<evidence type="ECO:0000259" key="2">
    <source>
        <dbReference type="Pfam" id="PF18962"/>
    </source>
</evidence>
<dbReference type="Pfam" id="PF18962">
    <property type="entry name" value="Por_Secre_tail"/>
    <property type="match status" value="1"/>
</dbReference>
<evidence type="ECO:0000313" key="3">
    <source>
        <dbReference type="EMBL" id="MBD8489821.1"/>
    </source>
</evidence>
<proteinExistence type="predicted"/>
<feature type="domain" description="Secretion system C-terminal sorting" evidence="2">
    <location>
        <begin position="293"/>
        <end position="374"/>
    </location>
</feature>
<dbReference type="InterPro" id="IPR008754">
    <property type="entry name" value="Peptidase_M43"/>
</dbReference>
<reference evidence="3 4" key="1">
    <citation type="submission" date="2020-09" db="EMBL/GenBank/DDBJ databases">
        <title>Echinicola sp. CAU 1574 isolated from sand of Sido Beach.</title>
        <authorList>
            <person name="Kim W."/>
        </authorList>
    </citation>
    <scope>NUCLEOTIDE SEQUENCE [LARGE SCALE GENOMIC DNA]</scope>
    <source>
        <strain evidence="3 4">CAU 1574</strain>
    </source>
</reference>